<proteinExistence type="predicted"/>
<dbReference type="KEGG" id="cgt:cgR_5019"/>
<reference evidence="2" key="1">
    <citation type="journal article" date="2007" name="Microbiology">
        <title>Comparative analysis of the Corynebacterium glutamicum group and complete genome sequence of strain R.</title>
        <authorList>
            <person name="Yukawa H."/>
            <person name="Omumasaba C.A."/>
            <person name="Nonaka H."/>
            <person name="Kos P."/>
            <person name="Okai N."/>
            <person name="Suzuki N."/>
            <person name="Suda M."/>
            <person name="Tsuge Y."/>
            <person name="Watanabe J."/>
            <person name="Ikeda Y."/>
            <person name="Vertes A.A."/>
            <person name="Inui M."/>
        </authorList>
    </citation>
    <scope>NUCLEOTIDE SEQUENCE</scope>
    <source>
        <strain evidence="2">R</strain>
    </source>
</reference>
<dbReference type="AlphaFoldDB" id="A0AB72VAI7"/>
<evidence type="ECO:0000256" key="1">
    <source>
        <dbReference type="SAM" id="MobiDB-lite"/>
    </source>
</evidence>
<gene>
    <name evidence="2" type="ordered locus">cgR_5019</name>
</gene>
<accession>A0AB72VAI7</accession>
<feature type="region of interest" description="Disordered" evidence="1">
    <location>
        <begin position="40"/>
        <end position="65"/>
    </location>
</feature>
<protein>
    <submittedName>
        <fullName evidence="2">Uncharacterized protein</fullName>
    </submittedName>
</protein>
<evidence type="ECO:0000313" key="2">
    <source>
        <dbReference type="EMBL" id="BAF54275.1"/>
    </source>
</evidence>
<sequence>MLIDAPSKVCASVGDHQRARRLPSATPRYELHPAECSGYIRGKYKTSSPPMNQSVSPNTAHQTSS</sequence>
<dbReference type="EMBL" id="AP009044">
    <property type="protein sequence ID" value="BAF54275.1"/>
    <property type="molecule type" value="Genomic_DNA"/>
</dbReference>
<name>A0AB72VAI7_CORGB</name>
<dbReference type="Proteomes" id="UP000006698">
    <property type="component" value="Chromosome"/>
</dbReference>
<feature type="compositionally biased region" description="Polar residues" evidence="1">
    <location>
        <begin position="45"/>
        <end position="65"/>
    </location>
</feature>
<organism evidence="2">
    <name type="scientific">Corynebacterium glutamicum (strain R)</name>
    <dbReference type="NCBI Taxonomy" id="340322"/>
    <lineage>
        <taxon>Bacteria</taxon>
        <taxon>Bacillati</taxon>
        <taxon>Actinomycetota</taxon>
        <taxon>Actinomycetes</taxon>
        <taxon>Mycobacteriales</taxon>
        <taxon>Corynebacteriaceae</taxon>
        <taxon>Corynebacterium</taxon>
    </lineage>
</organism>